<keyword evidence="11" id="KW-0472">Membrane</keyword>
<feature type="repeat" description="ANK" evidence="12">
    <location>
        <begin position="265"/>
        <end position="297"/>
    </location>
</feature>
<keyword evidence="8" id="KW-0677">Repeat</keyword>
<dbReference type="GO" id="GO:0090729">
    <property type="term" value="F:toxin activity"/>
    <property type="evidence" value="ECO:0007669"/>
    <property type="project" value="UniProtKB-KW"/>
</dbReference>
<dbReference type="AlphaFoldDB" id="A0A8X6IQQ9"/>
<evidence type="ECO:0000256" key="10">
    <source>
        <dbReference type="ARBA" id="ARBA00023043"/>
    </source>
</evidence>
<dbReference type="Gene3D" id="1.25.40.20">
    <property type="entry name" value="Ankyrin repeat-containing domain"/>
    <property type="match status" value="2"/>
</dbReference>
<evidence type="ECO:0000313" key="13">
    <source>
        <dbReference type="EMBL" id="GFS56371.1"/>
    </source>
</evidence>
<evidence type="ECO:0000256" key="8">
    <source>
        <dbReference type="ARBA" id="ARBA00022737"/>
    </source>
</evidence>
<dbReference type="PROSITE" id="PS50088">
    <property type="entry name" value="ANK_REPEAT"/>
    <property type="match status" value="3"/>
</dbReference>
<keyword evidence="6" id="KW-0800">Toxin</keyword>
<dbReference type="InterPro" id="IPR036770">
    <property type="entry name" value="Ankyrin_rpt-contain_sf"/>
</dbReference>
<comment type="caution">
    <text evidence="13">The sequence shown here is derived from an EMBL/GenBank/DDBJ whole genome shotgun (WGS) entry which is preliminary data.</text>
</comment>
<dbReference type="OrthoDB" id="20872at2759"/>
<dbReference type="PRINTS" id="PR01415">
    <property type="entry name" value="ANKYRIN"/>
</dbReference>
<evidence type="ECO:0000256" key="2">
    <source>
        <dbReference type="ARBA" id="ARBA00004613"/>
    </source>
</evidence>
<protein>
    <submittedName>
        <fullName evidence="13">Ankyrin repeat domain protein</fullName>
    </submittedName>
</protein>
<organism evidence="13 14">
    <name type="scientific">Nephila pilipes</name>
    <name type="common">Giant wood spider</name>
    <name type="synonym">Nephila maculata</name>
    <dbReference type="NCBI Taxonomy" id="299642"/>
    <lineage>
        <taxon>Eukaryota</taxon>
        <taxon>Metazoa</taxon>
        <taxon>Ecdysozoa</taxon>
        <taxon>Arthropoda</taxon>
        <taxon>Chelicerata</taxon>
        <taxon>Arachnida</taxon>
        <taxon>Araneae</taxon>
        <taxon>Araneomorphae</taxon>
        <taxon>Entelegynae</taxon>
        <taxon>Araneoidea</taxon>
        <taxon>Nephilidae</taxon>
        <taxon>Nephila</taxon>
    </lineage>
</organism>
<dbReference type="SUPFAM" id="SSF48403">
    <property type="entry name" value="Ankyrin repeat"/>
    <property type="match status" value="1"/>
</dbReference>
<keyword evidence="4" id="KW-0964">Secreted</keyword>
<dbReference type="GO" id="GO:0005576">
    <property type="term" value="C:extracellular region"/>
    <property type="evidence" value="ECO:0007669"/>
    <property type="project" value="UniProtKB-SubCell"/>
</dbReference>
<reference evidence="13" key="1">
    <citation type="submission" date="2020-08" db="EMBL/GenBank/DDBJ databases">
        <title>Multicomponent nature underlies the extraordinary mechanical properties of spider dragline silk.</title>
        <authorList>
            <person name="Kono N."/>
            <person name="Nakamura H."/>
            <person name="Mori M."/>
            <person name="Yoshida Y."/>
            <person name="Ohtoshi R."/>
            <person name="Malay A.D."/>
            <person name="Moran D.A.P."/>
            <person name="Tomita M."/>
            <person name="Numata K."/>
            <person name="Arakawa K."/>
        </authorList>
    </citation>
    <scope>NUCLEOTIDE SEQUENCE</scope>
</reference>
<evidence type="ECO:0000256" key="7">
    <source>
        <dbReference type="ARBA" id="ARBA00022699"/>
    </source>
</evidence>
<sequence>MNDFAQFVGFFTAHTVWQLQFGESVVPLIAMQNADKRWFERVPDDTSYERAVVVARERLQSMLSPPCGDYALFAYDGFLTQNDKRDESLFFEAYDIRNPEGTTLVFAIPYRSAQSKEGLAIYRPIVIETVNLSDINTFLNYAYEGAQSHTKGFEFWDTHVDTPLMKSTEHPFATIIEGDIKQIQRLIKEGLHVNLADESGCTLVHLAAFNNKKEIAEFLFEKGANINAVDKEQCTPLHYAVSKGHEEMVEFLLKKGANINVADHQGGTLLHFAAWNNKKGLVKFLLKKGMNIDAEDHRGWIPLHHAVHQGNRNGRIFTTGGGKYLHSR</sequence>
<keyword evidence="9" id="KW-0638">Presynaptic neurotoxin</keyword>
<name>A0A8X6IQQ9_NEPPI</name>
<keyword evidence="10 12" id="KW-0040">ANK repeat</keyword>
<dbReference type="PANTHER" id="PTHR24171">
    <property type="entry name" value="ANKYRIN REPEAT DOMAIN-CONTAINING PROTEIN 39-RELATED"/>
    <property type="match status" value="1"/>
</dbReference>
<dbReference type="InterPro" id="IPR002110">
    <property type="entry name" value="Ankyrin_rpt"/>
</dbReference>
<proteinExistence type="predicted"/>
<evidence type="ECO:0000313" key="14">
    <source>
        <dbReference type="Proteomes" id="UP000887013"/>
    </source>
</evidence>
<feature type="repeat" description="ANK" evidence="12">
    <location>
        <begin position="199"/>
        <end position="231"/>
    </location>
</feature>
<keyword evidence="7" id="KW-0528">Neurotoxin</keyword>
<evidence type="ECO:0000256" key="3">
    <source>
        <dbReference type="ARBA" id="ARBA00022483"/>
    </source>
</evidence>
<dbReference type="GO" id="GO:0006887">
    <property type="term" value="P:exocytosis"/>
    <property type="evidence" value="ECO:0007669"/>
    <property type="project" value="UniProtKB-KW"/>
</dbReference>
<gene>
    <name evidence="13" type="primary">wNo_11290</name>
    <name evidence="13" type="ORF">NPIL_568081</name>
</gene>
<dbReference type="PANTHER" id="PTHR24171:SF9">
    <property type="entry name" value="ANKYRIN REPEAT DOMAIN-CONTAINING PROTEIN 39"/>
    <property type="match status" value="1"/>
</dbReference>
<keyword evidence="5" id="KW-1052">Target cell membrane</keyword>
<evidence type="ECO:0000256" key="11">
    <source>
        <dbReference type="ARBA" id="ARBA00023298"/>
    </source>
</evidence>
<feature type="repeat" description="ANK" evidence="12">
    <location>
        <begin position="232"/>
        <end position="264"/>
    </location>
</feature>
<dbReference type="GO" id="GO:0044231">
    <property type="term" value="C:host cell presynaptic membrane"/>
    <property type="evidence" value="ECO:0007669"/>
    <property type="project" value="UniProtKB-KW"/>
</dbReference>
<keyword evidence="11" id="KW-1053">Target membrane</keyword>
<dbReference type="GO" id="GO:0044218">
    <property type="term" value="C:other organism cell membrane"/>
    <property type="evidence" value="ECO:0007669"/>
    <property type="project" value="UniProtKB-KW"/>
</dbReference>
<accession>A0A8X6IQQ9</accession>
<dbReference type="Pfam" id="PF12796">
    <property type="entry name" value="Ank_2"/>
    <property type="match status" value="2"/>
</dbReference>
<evidence type="ECO:0000256" key="9">
    <source>
        <dbReference type="ARBA" id="ARBA00023028"/>
    </source>
</evidence>
<evidence type="ECO:0000256" key="12">
    <source>
        <dbReference type="PROSITE-ProRule" id="PRU00023"/>
    </source>
</evidence>
<evidence type="ECO:0000256" key="6">
    <source>
        <dbReference type="ARBA" id="ARBA00022656"/>
    </source>
</evidence>
<dbReference type="PROSITE" id="PS50297">
    <property type="entry name" value="ANK_REP_REGION"/>
    <property type="match status" value="3"/>
</dbReference>
<comment type="subcellular location">
    <subcellularLocation>
        <location evidence="2">Secreted</location>
    </subcellularLocation>
    <subcellularLocation>
        <location evidence="1">Target cell membrane</location>
    </subcellularLocation>
</comment>
<evidence type="ECO:0000256" key="5">
    <source>
        <dbReference type="ARBA" id="ARBA00022537"/>
    </source>
</evidence>
<dbReference type="Proteomes" id="UP000887013">
    <property type="component" value="Unassembled WGS sequence"/>
</dbReference>
<dbReference type="EMBL" id="BMAW01092691">
    <property type="protein sequence ID" value="GFS56371.1"/>
    <property type="molecule type" value="Genomic_DNA"/>
</dbReference>
<evidence type="ECO:0000256" key="1">
    <source>
        <dbReference type="ARBA" id="ARBA00004175"/>
    </source>
</evidence>
<dbReference type="SMART" id="SM00248">
    <property type="entry name" value="ANK"/>
    <property type="match status" value="4"/>
</dbReference>
<evidence type="ECO:0000256" key="4">
    <source>
        <dbReference type="ARBA" id="ARBA00022525"/>
    </source>
</evidence>
<keyword evidence="3" id="KW-0268">Exocytosis</keyword>
<keyword evidence="14" id="KW-1185">Reference proteome</keyword>